<dbReference type="CDD" id="cd02440">
    <property type="entry name" value="AdoMet_MTases"/>
    <property type="match status" value="1"/>
</dbReference>
<dbReference type="InterPro" id="IPR049470">
    <property type="entry name" value="TRM61_C"/>
</dbReference>
<organism evidence="8 9">
    <name type="scientific">Hydrogenobacter hydrogenophilus</name>
    <dbReference type="NCBI Taxonomy" id="35835"/>
    <lineage>
        <taxon>Bacteria</taxon>
        <taxon>Pseudomonadati</taxon>
        <taxon>Aquificota</taxon>
        <taxon>Aquificia</taxon>
        <taxon>Aquificales</taxon>
        <taxon>Aquificaceae</taxon>
        <taxon>Hydrogenobacter</taxon>
    </lineage>
</organism>
<evidence type="ECO:0000256" key="4">
    <source>
        <dbReference type="ARBA" id="ARBA00022694"/>
    </source>
</evidence>
<feature type="domain" description="tRNA (adenine(58)-N(1))-methyltransferase catalytic subunit TRM61 C-terminal" evidence="7">
    <location>
        <begin position="64"/>
        <end position="233"/>
    </location>
</feature>
<dbReference type="PROSITE" id="PS51620">
    <property type="entry name" value="SAM_TRM61"/>
    <property type="match status" value="1"/>
</dbReference>
<keyword evidence="1 5" id="KW-0489">Methyltransferase</keyword>
<evidence type="ECO:0000259" key="7">
    <source>
        <dbReference type="Pfam" id="PF08704"/>
    </source>
</evidence>
<dbReference type="Proteomes" id="UP000218627">
    <property type="component" value="Unassembled WGS sequence"/>
</dbReference>
<dbReference type="Pfam" id="PF08704">
    <property type="entry name" value="GCD14"/>
    <property type="match status" value="1"/>
</dbReference>
<keyword evidence="9" id="KW-1185">Reference proteome</keyword>
<name>A0A285NYK8_9AQUI</name>
<keyword evidence="2 5" id="KW-0808">Transferase</keyword>
<dbReference type="InterPro" id="IPR029063">
    <property type="entry name" value="SAM-dependent_MTases_sf"/>
</dbReference>
<dbReference type="AlphaFoldDB" id="A0A285NYK8"/>
<comment type="subunit">
    <text evidence="5">Homotetramer composed of a dimer of dimers.</text>
</comment>
<reference evidence="9" key="1">
    <citation type="submission" date="2017-09" db="EMBL/GenBank/DDBJ databases">
        <authorList>
            <person name="Varghese N."/>
            <person name="Submissions S."/>
        </authorList>
    </citation>
    <scope>NUCLEOTIDE SEQUENCE [LARGE SCALE GENOMIC DNA]</scope>
    <source>
        <strain evidence="9">DSM 2913</strain>
    </source>
</reference>
<evidence type="ECO:0000256" key="6">
    <source>
        <dbReference type="PIRSR" id="PIRSR017269-1"/>
    </source>
</evidence>
<keyword evidence="4 5" id="KW-0819">tRNA processing</keyword>
<dbReference type="Gene3D" id="3.40.50.150">
    <property type="entry name" value="Vaccinia Virus protein VP39"/>
    <property type="match status" value="1"/>
</dbReference>
<protein>
    <recommendedName>
        <fullName evidence="5">tRNA (adenine(58)-N(1))-methyltransferase TrmI</fullName>
        <ecNumber evidence="5">2.1.1.220</ecNumber>
    </recommendedName>
</protein>
<sequence length="246" mass="28254">MSFKEGDYVLIVYKDRKYLRKLVKGMSLSVRGNTVGFRDIVGRSEGEKVGEFFLFRPTLEDIILLGFERKTQIVYPKDAFYIAFKLNIKSTDRVLEFGTGSGVMSAVLSLLAGEVWTYEADTIFYNNALKNWERFGLCSNVKAFNENFLSASVEDDSFDACFVDVKEPWEYIEKVWKVLKGGKACAFVLPTTNQVSKLLSSMQTLFADLQVFEILLRHYKTNPERLRPHDQMVAHTAYVVFGRKRI</sequence>
<evidence type="ECO:0000256" key="1">
    <source>
        <dbReference type="ARBA" id="ARBA00022603"/>
    </source>
</evidence>
<dbReference type="InterPro" id="IPR020596">
    <property type="entry name" value="rRNA_Ade_Mease_Trfase_CS"/>
</dbReference>
<dbReference type="Gene3D" id="3.10.330.20">
    <property type="match status" value="1"/>
</dbReference>
<proteinExistence type="inferred from homology"/>
<dbReference type="EMBL" id="OBEN01000004">
    <property type="protein sequence ID" value="SNZ14107.1"/>
    <property type="molecule type" value="Genomic_DNA"/>
</dbReference>
<dbReference type="GO" id="GO:0031515">
    <property type="term" value="C:tRNA (m1A) methyltransferase complex"/>
    <property type="evidence" value="ECO:0007669"/>
    <property type="project" value="UniProtKB-UniRule"/>
</dbReference>
<comment type="function">
    <text evidence="5">Catalyzes the S-adenosyl-L-methionine-dependent formation of N(1)-methyladenine at position 58 (m1A58) in tRNA.</text>
</comment>
<evidence type="ECO:0000313" key="8">
    <source>
        <dbReference type="EMBL" id="SNZ14107.1"/>
    </source>
</evidence>
<evidence type="ECO:0000256" key="5">
    <source>
        <dbReference type="PIRNR" id="PIRNR017269"/>
    </source>
</evidence>
<evidence type="ECO:0000313" key="9">
    <source>
        <dbReference type="Proteomes" id="UP000218627"/>
    </source>
</evidence>
<dbReference type="EC" id="2.1.1.220" evidence="5"/>
<comment type="similarity">
    <text evidence="5">Belongs to the class I-like SAM-binding methyltransferase superfamily. TRM61 family.</text>
</comment>
<feature type="binding site" evidence="6">
    <location>
        <position position="119"/>
    </location>
    <ligand>
        <name>S-adenosyl-L-methionine</name>
        <dbReference type="ChEBI" id="CHEBI:59789"/>
    </ligand>
</feature>
<dbReference type="PANTHER" id="PTHR12133:SF1">
    <property type="entry name" value="TRNA (ADENINE(58)-N(1))-METHYLTRANSFERASE, MITOCHONDRIAL"/>
    <property type="match status" value="1"/>
</dbReference>
<evidence type="ECO:0000256" key="3">
    <source>
        <dbReference type="ARBA" id="ARBA00022691"/>
    </source>
</evidence>
<dbReference type="RefSeq" id="WP_096601921.1">
    <property type="nucleotide sequence ID" value="NZ_OBEN01000004.1"/>
</dbReference>
<dbReference type="GO" id="GO:0030488">
    <property type="term" value="P:tRNA methylation"/>
    <property type="evidence" value="ECO:0007669"/>
    <property type="project" value="InterPro"/>
</dbReference>
<dbReference type="SUPFAM" id="SSF53335">
    <property type="entry name" value="S-adenosyl-L-methionine-dependent methyltransferases"/>
    <property type="match status" value="1"/>
</dbReference>
<accession>A0A285NYK8</accession>
<dbReference type="PIRSF" id="PIRSF017269">
    <property type="entry name" value="GCD14"/>
    <property type="match status" value="1"/>
</dbReference>
<dbReference type="GO" id="GO:0000179">
    <property type="term" value="F:rRNA (adenine-N6,N6-)-dimethyltransferase activity"/>
    <property type="evidence" value="ECO:0007669"/>
    <property type="project" value="InterPro"/>
</dbReference>
<comment type="catalytic activity">
    <reaction evidence="5">
        <text>adenosine(58) in tRNA + S-adenosyl-L-methionine = N(1)-methyladenosine(58) in tRNA + S-adenosyl-L-homocysteine + H(+)</text>
        <dbReference type="Rhea" id="RHEA:43152"/>
        <dbReference type="Rhea" id="RHEA-COMP:10365"/>
        <dbReference type="Rhea" id="RHEA-COMP:10366"/>
        <dbReference type="ChEBI" id="CHEBI:15378"/>
        <dbReference type="ChEBI" id="CHEBI:57856"/>
        <dbReference type="ChEBI" id="CHEBI:59789"/>
        <dbReference type="ChEBI" id="CHEBI:74411"/>
        <dbReference type="ChEBI" id="CHEBI:74491"/>
        <dbReference type="EC" id="2.1.1.220"/>
    </reaction>
</comment>
<keyword evidence="3 5" id="KW-0949">S-adenosyl-L-methionine</keyword>
<feature type="binding site" evidence="6">
    <location>
        <position position="164"/>
    </location>
    <ligand>
        <name>S-adenosyl-L-methionine</name>
        <dbReference type="ChEBI" id="CHEBI:59789"/>
    </ligand>
</feature>
<dbReference type="PROSITE" id="PS01131">
    <property type="entry name" value="RRNA_A_DIMETH"/>
    <property type="match status" value="1"/>
</dbReference>
<dbReference type="GO" id="GO:0160107">
    <property type="term" value="F:tRNA (adenine(58)-N1)-methyltransferase activity"/>
    <property type="evidence" value="ECO:0007669"/>
    <property type="project" value="UniProtKB-EC"/>
</dbReference>
<dbReference type="PANTHER" id="PTHR12133">
    <property type="entry name" value="TRNA (ADENINE(58)-N(1))-METHYLTRANSFERASE"/>
    <property type="match status" value="1"/>
</dbReference>
<evidence type="ECO:0000256" key="2">
    <source>
        <dbReference type="ARBA" id="ARBA00022679"/>
    </source>
</evidence>
<dbReference type="InterPro" id="IPR014816">
    <property type="entry name" value="tRNA_MeTrfase_Gcd14"/>
</dbReference>
<dbReference type="OrthoDB" id="9781391at2"/>
<gene>
    <name evidence="8" type="ORF">SAMN06265353_0986</name>
</gene>